<comment type="caution">
    <text evidence="1">The sequence shown here is derived from an EMBL/GenBank/DDBJ whole genome shotgun (WGS) entry which is preliminary data.</text>
</comment>
<organism evidence="1 2">
    <name type="scientific">Roseibium polysiphoniae</name>
    <dbReference type="NCBI Taxonomy" id="2571221"/>
    <lineage>
        <taxon>Bacteria</taxon>
        <taxon>Pseudomonadati</taxon>
        <taxon>Pseudomonadota</taxon>
        <taxon>Alphaproteobacteria</taxon>
        <taxon>Hyphomicrobiales</taxon>
        <taxon>Stappiaceae</taxon>
        <taxon>Roseibium</taxon>
    </lineage>
</organism>
<dbReference type="PANTHER" id="PTHR40036:SF1">
    <property type="entry name" value="MACROCIN O-METHYLTRANSFERASE"/>
    <property type="match status" value="1"/>
</dbReference>
<gene>
    <name evidence="1" type="ORF">IG617_02685</name>
</gene>
<sequence>MASSSLEIRDLKSDDIWDHENGYFWFSEPSRLNKALAQYDLYKMIVDLPGDVFEFGVFKGLSLIRFATFRNFMEDQTSRRIVGFDTFGKFPTTNILSSDDLKFVDDYASEAGDALAKQDLEAILERKGFTNTKLIEGNVFDTLPEYLSSNPATRIALLHLDMDVMEPTDFALELLYDRVVKGGIIMFDDYQAVAGATISVDRFIEKTGLKLEKLPYYRQPAFVRKL</sequence>
<keyword evidence="1" id="KW-0808">Transferase</keyword>
<dbReference type="RefSeq" id="WP_192107048.1">
    <property type="nucleotide sequence ID" value="NZ_JACYXJ010000001.1"/>
</dbReference>
<protein>
    <submittedName>
        <fullName evidence="1">Class I SAM-dependent methyltransferase</fullName>
    </submittedName>
</protein>
<dbReference type="InterPro" id="IPR029063">
    <property type="entry name" value="SAM-dependent_MTases_sf"/>
</dbReference>
<keyword evidence="2" id="KW-1185">Reference proteome</keyword>
<dbReference type="PANTHER" id="PTHR40036">
    <property type="entry name" value="MACROCIN O-METHYLTRANSFERASE"/>
    <property type="match status" value="1"/>
</dbReference>
<evidence type="ECO:0000313" key="1">
    <source>
        <dbReference type="EMBL" id="MBD8875185.1"/>
    </source>
</evidence>
<proteinExistence type="predicted"/>
<dbReference type="Gene3D" id="3.40.50.150">
    <property type="entry name" value="Vaccinia Virus protein VP39"/>
    <property type="match status" value="1"/>
</dbReference>
<reference evidence="1 2" key="1">
    <citation type="submission" date="2020-09" db="EMBL/GenBank/DDBJ databases">
        <title>The genome sequence of type strain Labrenzia polysiphoniae KACC 19711.</title>
        <authorList>
            <person name="Liu Y."/>
        </authorList>
    </citation>
    <scope>NUCLEOTIDE SEQUENCE [LARGE SCALE GENOMIC DNA]</scope>
    <source>
        <strain evidence="1 2">KACC 19711</strain>
    </source>
</reference>
<evidence type="ECO:0000313" key="2">
    <source>
        <dbReference type="Proteomes" id="UP000615687"/>
    </source>
</evidence>
<accession>A0ABR9C5R4</accession>
<dbReference type="GO" id="GO:0008168">
    <property type="term" value="F:methyltransferase activity"/>
    <property type="evidence" value="ECO:0007669"/>
    <property type="project" value="UniProtKB-KW"/>
</dbReference>
<keyword evidence="1" id="KW-0489">Methyltransferase</keyword>
<name>A0ABR9C5R4_9HYPH</name>
<dbReference type="InterPro" id="IPR008884">
    <property type="entry name" value="TylF_MeTrfase"/>
</dbReference>
<dbReference type="Proteomes" id="UP000615687">
    <property type="component" value="Unassembled WGS sequence"/>
</dbReference>
<dbReference type="SUPFAM" id="SSF53335">
    <property type="entry name" value="S-adenosyl-L-methionine-dependent methyltransferases"/>
    <property type="match status" value="1"/>
</dbReference>
<dbReference type="EMBL" id="JACYXJ010000001">
    <property type="protein sequence ID" value="MBD8875185.1"/>
    <property type="molecule type" value="Genomic_DNA"/>
</dbReference>
<dbReference type="GO" id="GO:0032259">
    <property type="term" value="P:methylation"/>
    <property type="evidence" value="ECO:0007669"/>
    <property type="project" value="UniProtKB-KW"/>
</dbReference>
<dbReference type="Pfam" id="PF05711">
    <property type="entry name" value="TylF"/>
    <property type="match status" value="1"/>
</dbReference>